<gene>
    <name evidence="4" type="ORF">DDB_G0276581</name>
</gene>
<dbReference type="PaxDb" id="44689-DDB0217824"/>
<evidence type="ECO:0008006" key="6">
    <source>
        <dbReference type="Google" id="ProtNLM"/>
    </source>
</evidence>
<evidence type="ECO:0000256" key="2">
    <source>
        <dbReference type="SAM" id="Phobius"/>
    </source>
</evidence>
<feature type="region of interest" description="Disordered" evidence="1">
    <location>
        <begin position="490"/>
        <end position="510"/>
    </location>
</feature>
<dbReference type="FunCoup" id="Q551H1">
    <property type="interactions" value="2"/>
</dbReference>
<keyword evidence="2" id="KW-0812">Transmembrane</keyword>
<dbReference type="GeneID" id="8620571"/>
<protein>
    <recommendedName>
        <fullName evidence="6">Right handed beta helix domain-containing protein</fullName>
    </recommendedName>
</protein>
<dbReference type="InterPro" id="IPR006626">
    <property type="entry name" value="PbH1"/>
</dbReference>
<dbReference type="dictyBase" id="DDB_G0276581"/>
<reference evidence="4 5" key="1">
    <citation type="journal article" date="2005" name="Nature">
        <title>The genome of the social amoeba Dictyostelium discoideum.</title>
        <authorList>
            <consortium name="The Dictyostelium discoideum Sequencing Consortium"/>
            <person name="Eichinger L."/>
            <person name="Pachebat J.A."/>
            <person name="Glockner G."/>
            <person name="Rajandream M.A."/>
            <person name="Sucgang R."/>
            <person name="Berriman M."/>
            <person name="Song J."/>
            <person name="Olsen R."/>
            <person name="Szafranski K."/>
            <person name="Xu Q."/>
            <person name="Tunggal B."/>
            <person name="Kummerfeld S."/>
            <person name="Madera M."/>
            <person name="Konfortov B.A."/>
            <person name="Rivero F."/>
            <person name="Bankier A.T."/>
            <person name="Lehmann R."/>
            <person name="Hamlin N."/>
            <person name="Davies R."/>
            <person name="Gaudet P."/>
            <person name="Fey P."/>
            <person name="Pilcher K."/>
            <person name="Chen G."/>
            <person name="Saunders D."/>
            <person name="Sodergren E."/>
            <person name="Davis P."/>
            <person name="Kerhornou A."/>
            <person name="Nie X."/>
            <person name="Hall N."/>
            <person name="Anjard C."/>
            <person name="Hemphill L."/>
            <person name="Bason N."/>
            <person name="Farbrother P."/>
            <person name="Desany B."/>
            <person name="Just E."/>
            <person name="Morio T."/>
            <person name="Rost R."/>
            <person name="Churcher C."/>
            <person name="Cooper J."/>
            <person name="Haydock S."/>
            <person name="van Driessche N."/>
            <person name="Cronin A."/>
            <person name="Goodhead I."/>
            <person name="Muzny D."/>
            <person name="Mourier T."/>
            <person name="Pain A."/>
            <person name="Lu M."/>
            <person name="Harper D."/>
            <person name="Lindsay R."/>
            <person name="Hauser H."/>
            <person name="James K."/>
            <person name="Quiles M."/>
            <person name="Madan Babu M."/>
            <person name="Saito T."/>
            <person name="Buchrieser C."/>
            <person name="Wardroper A."/>
            <person name="Felder M."/>
            <person name="Thangavelu M."/>
            <person name="Johnson D."/>
            <person name="Knights A."/>
            <person name="Loulseged H."/>
            <person name="Mungall K."/>
            <person name="Oliver K."/>
            <person name="Price C."/>
            <person name="Quail M.A."/>
            <person name="Urushihara H."/>
            <person name="Hernandez J."/>
            <person name="Rabbinowitsch E."/>
            <person name="Steffen D."/>
            <person name="Sanders M."/>
            <person name="Ma J."/>
            <person name="Kohara Y."/>
            <person name="Sharp S."/>
            <person name="Simmonds M."/>
            <person name="Spiegler S."/>
            <person name="Tivey A."/>
            <person name="Sugano S."/>
            <person name="White B."/>
            <person name="Walker D."/>
            <person name="Woodward J."/>
            <person name="Winckler T."/>
            <person name="Tanaka Y."/>
            <person name="Shaulsky G."/>
            <person name="Schleicher M."/>
            <person name="Weinstock G."/>
            <person name="Rosenthal A."/>
            <person name="Cox E.C."/>
            <person name="Chisholm R.L."/>
            <person name="Gibbs R."/>
            <person name="Loomis W.F."/>
            <person name="Platzer M."/>
            <person name="Kay R.R."/>
            <person name="Williams J."/>
            <person name="Dear P.H."/>
            <person name="Noegel A.A."/>
            <person name="Barrell B."/>
            <person name="Kuspa A."/>
        </authorList>
    </citation>
    <scope>NUCLEOTIDE SEQUENCE [LARGE SCALE GENOMIC DNA]</scope>
    <source>
        <strain evidence="4 5">AX4</strain>
    </source>
</reference>
<dbReference type="Proteomes" id="UP000002195">
    <property type="component" value="Unassembled WGS sequence"/>
</dbReference>
<sequence>MKILFILVLFFIFGFKQQLTYCQVVCNGWIDSDLQVITTPCGENIGNPCQTIDQAVETCGNYDTINLYFAQTTKPFIISENGSFNSINNKTITLNNINNNNQPILIDLSTTTKPFINITPNENNNSNLTNTISINGFTFSNQNIQSSSSSIIKMVNSNLNMNINNCNFLNNTLGQNGLFYFSSDPNVKNSNVGLISIVNSNFINNVGNDYSIIYSDYDSHIIIDNCLFKNISSNKEGAVLDLEKGFTTITNSLFQSILLNNKSGANVIFLGTPQPSNDNYLITIDNITISDSFTGYGIVITSLYYTININNSKFIDNYNFLSIGVFNSIISDININNCIFQDNSNLNSNSLAKGGAISLINSPANISNSIFNLNSGNLGGAIYIGNGKLLSNPIVIIGCTFIDCKGTVDDGDSIFINGSTLVEITNSTFTQSTQQKSNQPKNSQVYCQSTSLLLSSLKFINQSNSDELLTCFNNSNCKIIEKSDKQYYNSCNPPNGKNDSDDSSNNNNEHNHRRLSPLQIFGIVVGSIIVVIIIFLIVVLIYIKVKRNRHYIPIK</sequence>
<dbReference type="PANTHER" id="PTHR31318">
    <property type="entry name" value="EXPRESSED PROTEIN-RELATED"/>
    <property type="match status" value="1"/>
</dbReference>
<dbReference type="EMBL" id="AAFI02000015">
    <property type="protein sequence ID" value="EAL69244.1"/>
    <property type="molecule type" value="Genomic_DNA"/>
</dbReference>
<evidence type="ECO:0000313" key="4">
    <source>
        <dbReference type="EMBL" id="EAL69244.1"/>
    </source>
</evidence>
<evidence type="ECO:0000256" key="3">
    <source>
        <dbReference type="SAM" id="SignalP"/>
    </source>
</evidence>
<organism evidence="4 5">
    <name type="scientific">Dictyostelium discoideum</name>
    <name type="common">Social amoeba</name>
    <dbReference type="NCBI Taxonomy" id="44689"/>
    <lineage>
        <taxon>Eukaryota</taxon>
        <taxon>Amoebozoa</taxon>
        <taxon>Evosea</taxon>
        <taxon>Eumycetozoa</taxon>
        <taxon>Dictyostelia</taxon>
        <taxon>Dictyosteliales</taxon>
        <taxon>Dictyosteliaceae</taxon>
        <taxon>Dictyostelium</taxon>
    </lineage>
</organism>
<dbReference type="RefSeq" id="XP_643163.1">
    <property type="nucleotide sequence ID" value="XM_638071.1"/>
</dbReference>
<dbReference type="SUPFAM" id="SSF51126">
    <property type="entry name" value="Pectin lyase-like"/>
    <property type="match status" value="1"/>
</dbReference>
<keyword evidence="3" id="KW-0732">Signal</keyword>
<dbReference type="eggNOG" id="ENOG502RHYU">
    <property type="taxonomic scope" value="Eukaryota"/>
</dbReference>
<dbReference type="VEuPathDB" id="AmoebaDB:DDB_G0276581"/>
<dbReference type="AlphaFoldDB" id="Q551H1"/>
<feature type="transmembrane region" description="Helical" evidence="2">
    <location>
        <begin position="520"/>
        <end position="543"/>
    </location>
</feature>
<dbReference type="PANTHER" id="PTHR31318:SF2">
    <property type="entry name" value="PECTIN LYASE-LIKE FAMILY PROTEIN-RELATED"/>
    <property type="match status" value="1"/>
</dbReference>
<dbReference type="HOGENOM" id="CLU_491295_0_0_1"/>
<proteinExistence type="predicted"/>
<name>Q551H1_DICDI</name>
<dbReference type="SMART" id="SM00710">
    <property type="entry name" value="PbH1"/>
    <property type="match status" value="4"/>
</dbReference>
<accession>Q551H1</accession>
<dbReference type="SMR" id="Q551H1"/>
<feature type="chain" id="PRO_5004250382" description="Right handed beta helix domain-containing protein" evidence="3">
    <location>
        <begin position="23"/>
        <end position="555"/>
    </location>
</feature>
<comment type="caution">
    <text evidence="4">The sequence shown here is derived from an EMBL/GenBank/DDBJ whole genome shotgun (WGS) entry which is preliminary data.</text>
</comment>
<evidence type="ECO:0000313" key="5">
    <source>
        <dbReference type="Proteomes" id="UP000002195"/>
    </source>
</evidence>
<evidence type="ECO:0000256" key="1">
    <source>
        <dbReference type="SAM" id="MobiDB-lite"/>
    </source>
</evidence>
<keyword evidence="5" id="KW-1185">Reference proteome</keyword>
<dbReference type="KEGG" id="ddi:DDB_G0276581"/>
<dbReference type="InterPro" id="IPR011050">
    <property type="entry name" value="Pectin_lyase_fold/virulence"/>
</dbReference>
<feature type="signal peptide" evidence="3">
    <location>
        <begin position="1"/>
        <end position="22"/>
    </location>
</feature>
<dbReference type="InParanoid" id="Q551H1"/>
<keyword evidence="2" id="KW-0472">Membrane</keyword>
<keyword evidence="2" id="KW-1133">Transmembrane helix</keyword>
<dbReference type="OMA" id="IENDYNT"/>